<comment type="caution">
    <text evidence="2">The sequence shown here is derived from an EMBL/GenBank/DDBJ whole genome shotgun (WGS) entry which is preliminary data.</text>
</comment>
<accession>A0AAJ0EFH2</accession>
<feature type="region of interest" description="Disordered" evidence="1">
    <location>
        <begin position="202"/>
        <end position="221"/>
    </location>
</feature>
<evidence type="ECO:0000256" key="1">
    <source>
        <dbReference type="SAM" id="MobiDB-lite"/>
    </source>
</evidence>
<evidence type="ECO:0000313" key="2">
    <source>
        <dbReference type="EMBL" id="KAK1635081.1"/>
    </source>
</evidence>
<keyword evidence="3" id="KW-1185">Reference proteome</keyword>
<name>A0AAJ0EFH2_9PEZI</name>
<organism evidence="2 3">
    <name type="scientific">Colletotrichum phormii</name>
    <dbReference type="NCBI Taxonomy" id="359342"/>
    <lineage>
        <taxon>Eukaryota</taxon>
        <taxon>Fungi</taxon>
        <taxon>Dikarya</taxon>
        <taxon>Ascomycota</taxon>
        <taxon>Pezizomycotina</taxon>
        <taxon>Sordariomycetes</taxon>
        <taxon>Hypocreomycetidae</taxon>
        <taxon>Glomerellales</taxon>
        <taxon>Glomerellaceae</taxon>
        <taxon>Colletotrichum</taxon>
        <taxon>Colletotrichum acutatum species complex</taxon>
    </lineage>
</organism>
<protein>
    <submittedName>
        <fullName evidence="2">Uncharacterized protein</fullName>
    </submittedName>
</protein>
<dbReference type="Proteomes" id="UP001243989">
    <property type="component" value="Unassembled WGS sequence"/>
</dbReference>
<dbReference type="AlphaFoldDB" id="A0AAJ0EFH2"/>
<proteinExistence type="predicted"/>
<evidence type="ECO:0000313" key="3">
    <source>
        <dbReference type="Proteomes" id="UP001243989"/>
    </source>
</evidence>
<feature type="compositionally biased region" description="Polar residues" evidence="1">
    <location>
        <begin position="128"/>
        <end position="141"/>
    </location>
</feature>
<dbReference type="RefSeq" id="XP_060443688.1">
    <property type="nucleotide sequence ID" value="XM_060594626.1"/>
</dbReference>
<feature type="region of interest" description="Disordered" evidence="1">
    <location>
        <begin position="112"/>
        <end position="143"/>
    </location>
</feature>
<gene>
    <name evidence="2" type="ORF">BDP81DRAFT_472657</name>
</gene>
<reference evidence="2" key="1">
    <citation type="submission" date="2021-06" db="EMBL/GenBank/DDBJ databases">
        <title>Comparative genomics, transcriptomics and evolutionary studies reveal genomic signatures of adaptation to plant cell wall in hemibiotrophic fungi.</title>
        <authorList>
            <consortium name="DOE Joint Genome Institute"/>
            <person name="Baroncelli R."/>
            <person name="Diaz J.F."/>
            <person name="Benocci T."/>
            <person name="Peng M."/>
            <person name="Battaglia E."/>
            <person name="Haridas S."/>
            <person name="Andreopoulos W."/>
            <person name="Labutti K."/>
            <person name="Pangilinan J."/>
            <person name="Floch G.L."/>
            <person name="Makela M.R."/>
            <person name="Henrissat B."/>
            <person name="Grigoriev I.V."/>
            <person name="Crouch J.A."/>
            <person name="De Vries R.P."/>
            <person name="Sukno S.A."/>
            <person name="Thon M.R."/>
        </authorList>
    </citation>
    <scope>NUCLEOTIDE SEQUENCE</scope>
    <source>
        <strain evidence="2">CBS 102054</strain>
    </source>
</reference>
<dbReference type="GeneID" id="85479488"/>
<sequence>MLINSQAIAARRLEASGATETDQHSERFWMTQNACQRNPGTWASCMRVLETGCAVAANCPALTIGREGHCPISSCAVSRRSRDEPIMMKEEEGPLHAVSRNPQDTIRTCREAPDVGMVPPKPAPDPNGQPNGHNRPESGQPSKPCWETHLRICQTCMHRQEEERRLGGLGRAEWGRGSHSRAVSHSLLGPGEIDFGSIWRNHPDAGPRSQAQFQGGNVMGW</sequence>
<dbReference type="EMBL" id="JAHMHQ010000013">
    <property type="protein sequence ID" value="KAK1635081.1"/>
    <property type="molecule type" value="Genomic_DNA"/>
</dbReference>